<dbReference type="EMBL" id="CP043431">
    <property type="protein sequence ID" value="QNT63987.1"/>
    <property type="molecule type" value="Genomic_DNA"/>
</dbReference>
<dbReference type="RefSeq" id="WP_006845654.1">
    <property type="nucleotide sequence ID" value="NZ_CP026847.1"/>
</dbReference>
<dbReference type="AlphaFoldDB" id="A0A7H1MKK1"/>
<evidence type="ECO:0000313" key="1">
    <source>
        <dbReference type="EMBL" id="QNT63987.1"/>
    </source>
</evidence>
<keyword evidence="2" id="KW-1185">Reference proteome</keyword>
<protein>
    <recommendedName>
        <fullName evidence="3">ABM domain-containing protein</fullName>
    </recommendedName>
</protein>
<dbReference type="InterPro" id="IPR011008">
    <property type="entry name" value="Dimeric_a/b-barrel"/>
</dbReference>
<organism evidence="1 2">
    <name type="scientific">Weissella koreensis</name>
    <dbReference type="NCBI Taxonomy" id="165096"/>
    <lineage>
        <taxon>Bacteria</taxon>
        <taxon>Bacillati</taxon>
        <taxon>Bacillota</taxon>
        <taxon>Bacilli</taxon>
        <taxon>Lactobacillales</taxon>
        <taxon>Lactobacillaceae</taxon>
        <taxon>Weissella</taxon>
    </lineage>
</organism>
<reference evidence="1 2" key="1">
    <citation type="submission" date="2019-08" db="EMBL/GenBank/DDBJ databases">
        <authorList>
            <person name="Chang H.C."/>
            <person name="Mun S.Y."/>
        </authorList>
    </citation>
    <scope>NUCLEOTIDE SEQUENCE [LARGE SCALE GENOMIC DNA]</scope>
    <source>
        <strain evidence="1 2">SK</strain>
    </source>
</reference>
<dbReference type="Gene3D" id="3.30.70.100">
    <property type="match status" value="1"/>
</dbReference>
<dbReference type="SUPFAM" id="SSF54909">
    <property type="entry name" value="Dimeric alpha+beta barrel"/>
    <property type="match status" value="1"/>
</dbReference>
<proteinExistence type="predicted"/>
<evidence type="ECO:0000313" key="2">
    <source>
        <dbReference type="Proteomes" id="UP000516446"/>
    </source>
</evidence>
<sequence length="165" mass="19915">MGKEYIYTTFGTKDVLQTVQQRYSNRPIYLTFDLDDHEHFQLIEYSINEKSPFSSGVQYDVLFKQNQSLDLRGLMDWNYLTLNDDEREHFIMRAKAWITDHQDETGLINIFLLQVNEGFDYAILTTWKTEKQLQEFKPIIDDFFKSFQYASNVHYREKKFQFAKF</sequence>
<name>A0A7H1MKK1_9LACO</name>
<accession>A0A7H1MKK1</accession>
<gene>
    <name evidence="1" type="ORF">FY536_01290</name>
</gene>
<dbReference type="Proteomes" id="UP000516446">
    <property type="component" value="Chromosome"/>
</dbReference>
<evidence type="ECO:0008006" key="3">
    <source>
        <dbReference type="Google" id="ProtNLM"/>
    </source>
</evidence>